<dbReference type="AlphaFoldDB" id="A0A8X7C1L4"/>
<protein>
    <submittedName>
        <fullName evidence="1">Uncharacterized protein</fullName>
    </submittedName>
</protein>
<reference evidence="1" key="1">
    <citation type="submission" date="2020-08" db="EMBL/GenBank/DDBJ databases">
        <title>Multicomponent nature underlies the extraordinary mechanical properties of spider dragline silk.</title>
        <authorList>
            <person name="Kono N."/>
            <person name="Nakamura H."/>
            <person name="Mori M."/>
            <person name="Yoshida Y."/>
            <person name="Ohtoshi R."/>
            <person name="Malay A.D."/>
            <person name="Moran D.A.P."/>
            <person name="Tomita M."/>
            <person name="Numata K."/>
            <person name="Arakawa K."/>
        </authorList>
    </citation>
    <scope>NUCLEOTIDE SEQUENCE</scope>
</reference>
<organism evidence="1 2">
    <name type="scientific">Trichonephila inaurata madagascariensis</name>
    <dbReference type="NCBI Taxonomy" id="2747483"/>
    <lineage>
        <taxon>Eukaryota</taxon>
        <taxon>Metazoa</taxon>
        <taxon>Ecdysozoa</taxon>
        <taxon>Arthropoda</taxon>
        <taxon>Chelicerata</taxon>
        <taxon>Arachnida</taxon>
        <taxon>Araneae</taxon>
        <taxon>Araneomorphae</taxon>
        <taxon>Entelegynae</taxon>
        <taxon>Araneoidea</taxon>
        <taxon>Nephilidae</taxon>
        <taxon>Trichonephila</taxon>
        <taxon>Trichonephila inaurata</taxon>
    </lineage>
</organism>
<dbReference type="EMBL" id="BMAV01007072">
    <property type="protein sequence ID" value="GFY49534.1"/>
    <property type="molecule type" value="Genomic_DNA"/>
</dbReference>
<evidence type="ECO:0000313" key="1">
    <source>
        <dbReference type="EMBL" id="GFY49534.1"/>
    </source>
</evidence>
<dbReference type="Proteomes" id="UP000886998">
    <property type="component" value="Unassembled WGS sequence"/>
</dbReference>
<accession>A0A8X7C1L4</accession>
<keyword evidence="2" id="KW-1185">Reference proteome</keyword>
<proteinExistence type="predicted"/>
<gene>
    <name evidence="1" type="ORF">TNIN_337881</name>
</gene>
<sequence length="108" mass="12247">MGQDILTDIANIIDKIVSGHPNPEICSKSINHNYQVNLDSEIQAMANTSYSSLDSSIFRNQVTREQFRAVLGQNKIQIECTGVKALWEIERIRALHLVFFRKTKAAEN</sequence>
<comment type="caution">
    <text evidence="1">The sequence shown here is derived from an EMBL/GenBank/DDBJ whole genome shotgun (WGS) entry which is preliminary data.</text>
</comment>
<evidence type="ECO:0000313" key="2">
    <source>
        <dbReference type="Proteomes" id="UP000886998"/>
    </source>
</evidence>
<name>A0A8X7C1L4_9ARAC</name>